<evidence type="ECO:0000313" key="5">
    <source>
        <dbReference type="WBParaSite" id="jg6251"/>
    </source>
</evidence>
<keyword evidence="4" id="KW-1185">Reference proteome</keyword>
<feature type="repeat" description="WD" evidence="3">
    <location>
        <begin position="90"/>
        <end position="122"/>
    </location>
</feature>
<accession>A0A915EII1</accession>
<dbReference type="PRINTS" id="PR00320">
    <property type="entry name" value="GPROTEINBRPT"/>
</dbReference>
<dbReference type="PROSITE" id="PS50082">
    <property type="entry name" value="WD_REPEATS_2"/>
    <property type="match status" value="3"/>
</dbReference>
<keyword evidence="2" id="KW-0677">Repeat</keyword>
<reference evidence="5" key="1">
    <citation type="submission" date="2022-11" db="UniProtKB">
        <authorList>
            <consortium name="WormBaseParasite"/>
        </authorList>
    </citation>
    <scope>IDENTIFICATION</scope>
</reference>
<name>A0A915EII1_9BILA</name>
<dbReference type="GO" id="GO:0043161">
    <property type="term" value="P:proteasome-mediated ubiquitin-dependent protein catabolic process"/>
    <property type="evidence" value="ECO:0007669"/>
    <property type="project" value="TreeGrafter"/>
</dbReference>
<feature type="repeat" description="WD" evidence="3">
    <location>
        <begin position="152"/>
        <end position="192"/>
    </location>
</feature>
<evidence type="ECO:0000256" key="2">
    <source>
        <dbReference type="ARBA" id="ARBA00022737"/>
    </source>
</evidence>
<dbReference type="WBParaSite" id="jg6251">
    <property type="protein sequence ID" value="jg6251"/>
    <property type="gene ID" value="jg6251"/>
</dbReference>
<dbReference type="Proteomes" id="UP000887574">
    <property type="component" value="Unplaced"/>
</dbReference>
<dbReference type="PANTHER" id="PTHR44080:SF1">
    <property type="entry name" value="E3 UBIQUITIN-PROTEIN LIGASE COP1"/>
    <property type="match status" value="1"/>
</dbReference>
<dbReference type="Pfam" id="PF00400">
    <property type="entry name" value="WD40"/>
    <property type="match status" value="3"/>
</dbReference>
<dbReference type="InterPro" id="IPR042755">
    <property type="entry name" value="COP1"/>
</dbReference>
<dbReference type="SMART" id="SM00320">
    <property type="entry name" value="WD40"/>
    <property type="match status" value="4"/>
</dbReference>
<protein>
    <submittedName>
        <fullName evidence="5">Uncharacterized protein</fullName>
    </submittedName>
</protein>
<dbReference type="InterPro" id="IPR015943">
    <property type="entry name" value="WD40/YVTN_repeat-like_dom_sf"/>
</dbReference>
<sequence length="278" mass="31329">MEEFFVCIEFDKDGEYFVIAGVTKKIKLYDYNAVINQNSNTHYPVEQLQCSSKISNVSWNPYNKSLLASSDYEGTVQLWDTAVGKATRTLKEHEKRCWTVQFNNVDPHLMASGSDDAKVKLWCSKNHLVFGSADHCVHLYDIRNPSKPLNIFRGHRKAVSYVKYCNESEVVSASTDSNLRVWDVNSGKCLQTMRGHQNEKNFVGLATDGNHVSISEPLMSFDFALKQLIMLWGQQPALQIPISVANSTDFVSAVCWKKNTNVIVAANSQGTTHILQLQ</sequence>
<feature type="repeat" description="WD" evidence="3">
    <location>
        <begin position="51"/>
        <end position="89"/>
    </location>
</feature>
<dbReference type="PANTHER" id="PTHR44080">
    <property type="entry name" value="E3 UBIQUITIN-PROTEIN LIGASE COP1"/>
    <property type="match status" value="1"/>
</dbReference>
<organism evidence="4 5">
    <name type="scientific">Ditylenchus dipsaci</name>
    <dbReference type="NCBI Taxonomy" id="166011"/>
    <lineage>
        <taxon>Eukaryota</taxon>
        <taxon>Metazoa</taxon>
        <taxon>Ecdysozoa</taxon>
        <taxon>Nematoda</taxon>
        <taxon>Chromadorea</taxon>
        <taxon>Rhabditida</taxon>
        <taxon>Tylenchina</taxon>
        <taxon>Tylenchomorpha</taxon>
        <taxon>Sphaerularioidea</taxon>
        <taxon>Anguinidae</taxon>
        <taxon>Anguininae</taxon>
        <taxon>Ditylenchus</taxon>
    </lineage>
</organism>
<dbReference type="InterPro" id="IPR036322">
    <property type="entry name" value="WD40_repeat_dom_sf"/>
</dbReference>
<dbReference type="InterPro" id="IPR020472">
    <property type="entry name" value="WD40_PAC1"/>
</dbReference>
<dbReference type="GO" id="GO:0061630">
    <property type="term" value="F:ubiquitin protein ligase activity"/>
    <property type="evidence" value="ECO:0007669"/>
    <property type="project" value="InterPro"/>
</dbReference>
<dbReference type="PROSITE" id="PS00678">
    <property type="entry name" value="WD_REPEATS_1"/>
    <property type="match status" value="1"/>
</dbReference>
<evidence type="ECO:0000256" key="1">
    <source>
        <dbReference type="ARBA" id="ARBA00022574"/>
    </source>
</evidence>
<keyword evidence="1 3" id="KW-0853">WD repeat</keyword>
<dbReference type="InterPro" id="IPR001680">
    <property type="entry name" value="WD40_rpt"/>
</dbReference>
<dbReference type="InterPro" id="IPR019775">
    <property type="entry name" value="WD40_repeat_CS"/>
</dbReference>
<dbReference type="AlphaFoldDB" id="A0A915EII1"/>
<evidence type="ECO:0000313" key="4">
    <source>
        <dbReference type="Proteomes" id="UP000887574"/>
    </source>
</evidence>
<proteinExistence type="predicted"/>
<dbReference type="Gene3D" id="2.130.10.10">
    <property type="entry name" value="YVTN repeat-like/Quinoprotein amine dehydrogenase"/>
    <property type="match status" value="2"/>
</dbReference>
<evidence type="ECO:0000256" key="3">
    <source>
        <dbReference type="PROSITE-ProRule" id="PRU00221"/>
    </source>
</evidence>
<dbReference type="SUPFAM" id="SSF50978">
    <property type="entry name" value="WD40 repeat-like"/>
    <property type="match status" value="1"/>
</dbReference>
<dbReference type="PROSITE" id="PS50294">
    <property type="entry name" value="WD_REPEATS_REGION"/>
    <property type="match status" value="1"/>
</dbReference>